<dbReference type="RefSeq" id="XP_074225984.1">
    <property type="nucleotide sequence ID" value="XM_074369883.1"/>
</dbReference>
<reference evidence="2" key="1">
    <citation type="submission" date="2025-08" db="UniProtKB">
        <authorList>
            <consortium name="RefSeq"/>
        </authorList>
    </citation>
    <scope>IDENTIFICATION</scope>
    <source>
        <tissue evidence="2">Blood</tissue>
    </source>
</reference>
<evidence type="ECO:0000313" key="2">
    <source>
        <dbReference type="RefSeq" id="XP_074225984.1"/>
    </source>
</evidence>
<keyword evidence="1" id="KW-1185">Reference proteome</keyword>
<protein>
    <submittedName>
        <fullName evidence="2">Guanylate-binding protein 5 isoform X1</fullName>
    </submittedName>
</protein>
<proteinExistence type="predicted"/>
<accession>A0AC58QUM3</accession>
<gene>
    <name evidence="2" type="primary">LOC105065286</name>
</gene>
<organism evidence="1 2">
    <name type="scientific">Camelus bactrianus</name>
    <name type="common">Bactrian camel</name>
    <dbReference type="NCBI Taxonomy" id="9837"/>
    <lineage>
        <taxon>Eukaryota</taxon>
        <taxon>Metazoa</taxon>
        <taxon>Chordata</taxon>
        <taxon>Craniata</taxon>
        <taxon>Vertebrata</taxon>
        <taxon>Euteleostomi</taxon>
        <taxon>Mammalia</taxon>
        <taxon>Eutheria</taxon>
        <taxon>Laurasiatheria</taxon>
        <taxon>Artiodactyla</taxon>
        <taxon>Tylopoda</taxon>
        <taxon>Camelidae</taxon>
        <taxon>Camelus</taxon>
    </lineage>
</organism>
<sequence>MAPVIHMPEPLCLVKNTNGRLVANPKALTILSAITQPVVVVAIVGLCRTGKSYLMNRLAGKSKGFSIRSTVQPHTKGIWMWCVPHPKKPDHTLVLLDTEGLGDVEKGDKKNDTQIFVLALLLSSTFVYNTMNKIDQRDIDLLHYVTELSGLLRTVSSPDLDGIEDAADFVSICPDLVWTLRDFYLDLEAHGQLITADEYLENSLRPKQGTDQGLQNFNLPRLCIQKFFTVKKCFIFYLPTLRKKLAQLETLRDDDLDPEFVQQVADFCSYIFSHSNAKTLLGGIKVNGSRLESLVLTYVNAISSGDLPCMEDAVLALAEIKNLAAVQKAIAHYDQQMFQKVQLPTETLQELQDLHRASEREAIEVFMKNSFKDVDQGFQKKLETLLEARQDDFHKRNSEASLDRCSALLQDIFHPLEGDVKRGIYLTAGGHRLYVQKTEELKAKYYQEPRKGIQAEEALQKYLQSKESVRDRILQTDLALIEREKEMEEAHVKAEVLKAEEQRMWVAVLRQYQQMMEQRQRILQEQVRQMERNRMFQHPLQQRALDLRHHCQILWKITEELEICMKINEFLRVAEKTLAEEKAKRESSEKEKKLHEQKVKKLLKKCENLTRAFMEFKAKMTEEIRVRESLLKEMNERIKMLKGDKKNDTQIFVLALLLSSTFVYNTMNKIDQRDIDLLHYVTELSGLLRTVSSPDLDGIEDAADFVSICPDLVWTLRDFYLDLEAHGQLITADEYLENSLRPKQGHVQDPIPGVYSYTSPTVPLNSKWTPTRVMSITTLADLGLASGQHSRDQVHTDRSQMSSGTTRRHHHGNKSCPALPAPLVEGTVFSPL</sequence>
<dbReference type="Proteomes" id="UP001732780">
    <property type="component" value="Chromosome 9"/>
</dbReference>
<evidence type="ECO:0000313" key="1">
    <source>
        <dbReference type="Proteomes" id="UP001732780"/>
    </source>
</evidence>
<name>A0AC58QUM3_CAMBA</name>